<sequence length="264" mass="29920">MQRVVRFGCSTINKLESELNKIEKISFKERYLSFQREWNEFKNRAKEMYLFALINLIYRPPRMPTNRKRFNLLAKHIEYLSENEFQYLNYILQKQVLNKPDYAEFSLGISKDDAQVGPGVWPTAHPQWLQQQEIIAKLWPLGQQGIATLFSEVVGFGSGVGAGGAQAAAANSEASAKEEKKEEAPKQAPKEAAKANYDVILDSIDAAQKIKIIKDVRAMFNLGLKEAKDLVEKLPANLSKQMKKDDAEELKKKLEAIGCTIKLV</sequence>
<dbReference type="InterPro" id="IPR000206">
    <property type="entry name" value="Ribosomal_bL12"/>
</dbReference>
<dbReference type="KEGG" id="ptm:GSPATT00014991001"/>
<evidence type="ECO:0000256" key="3">
    <source>
        <dbReference type="ARBA" id="ARBA00023274"/>
    </source>
</evidence>
<protein>
    <recommendedName>
        <fullName evidence="5">Large ribosomal subunit protein bL12 C-terminal domain-containing protein</fullName>
    </recommendedName>
</protein>
<dbReference type="RefSeq" id="XP_001447481.1">
    <property type="nucleotide sequence ID" value="XM_001447444.2"/>
</dbReference>
<dbReference type="GO" id="GO:1990904">
    <property type="term" value="C:ribonucleoprotein complex"/>
    <property type="evidence" value="ECO:0007669"/>
    <property type="project" value="UniProtKB-KW"/>
</dbReference>
<evidence type="ECO:0000256" key="2">
    <source>
        <dbReference type="ARBA" id="ARBA00022980"/>
    </source>
</evidence>
<dbReference type="PANTHER" id="PTHR45987:SF4">
    <property type="entry name" value="LARGE RIBOSOMAL SUBUNIT PROTEIN BL12M"/>
    <property type="match status" value="1"/>
</dbReference>
<dbReference type="InterPro" id="IPR014719">
    <property type="entry name" value="Ribosomal_bL12_C/ClpS-like"/>
</dbReference>
<proteinExistence type="inferred from homology"/>
<evidence type="ECO:0000256" key="1">
    <source>
        <dbReference type="ARBA" id="ARBA00007197"/>
    </source>
</evidence>
<dbReference type="GO" id="GO:0005840">
    <property type="term" value="C:ribosome"/>
    <property type="evidence" value="ECO:0007669"/>
    <property type="project" value="UniProtKB-KW"/>
</dbReference>
<dbReference type="InParanoid" id="A0DAL7"/>
<dbReference type="eggNOG" id="KOG1715">
    <property type="taxonomic scope" value="Eukaryota"/>
</dbReference>
<dbReference type="SUPFAM" id="SSF54736">
    <property type="entry name" value="ClpS-like"/>
    <property type="match status" value="1"/>
</dbReference>
<dbReference type="AlphaFoldDB" id="A0DAL7"/>
<dbReference type="STRING" id="5888.A0DAL7"/>
<comment type="similarity">
    <text evidence="1">Belongs to the bacterial ribosomal protein bL12 family.</text>
</comment>
<dbReference type="Pfam" id="PF00542">
    <property type="entry name" value="Ribosomal_L12"/>
    <property type="match status" value="1"/>
</dbReference>
<keyword evidence="3" id="KW-0687">Ribonucleoprotein</keyword>
<dbReference type="CDD" id="cd00387">
    <property type="entry name" value="Ribosomal_L7_L12"/>
    <property type="match status" value="1"/>
</dbReference>
<dbReference type="Proteomes" id="UP000000600">
    <property type="component" value="Unassembled WGS sequence"/>
</dbReference>
<organism evidence="6 7">
    <name type="scientific">Paramecium tetraurelia</name>
    <dbReference type="NCBI Taxonomy" id="5888"/>
    <lineage>
        <taxon>Eukaryota</taxon>
        <taxon>Sar</taxon>
        <taxon>Alveolata</taxon>
        <taxon>Ciliophora</taxon>
        <taxon>Intramacronucleata</taxon>
        <taxon>Oligohymenophorea</taxon>
        <taxon>Peniculida</taxon>
        <taxon>Parameciidae</taxon>
        <taxon>Paramecium</taxon>
    </lineage>
</organism>
<name>A0DAL7_PARTE</name>
<dbReference type="OMA" id="PPRMPTN"/>
<dbReference type="HOGENOM" id="CLU_1055439_0_0_1"/>
<dbReference type="GO" id="GO:0003735">
    <property type="term" value="F:structural constituent of ribosome"/>
    <property type="evidence" value="ECO:0000318"/>
    <property type="project" value="GO_Central"/>
</dbReference>
<dbReference type="InterPro" id="IPR013823">
    <property type="entry name" value="Ribosomal_bL12_C"/>
</dbReference>
<keyword evidence="7" id="KW-1185">Reference proteome</keyword>
<reference evidence="6 7" key="1">
    <citation type="journal article" date="2006" name="Nature">
        <title>Global trends of whole-genome duplications revealed by the ciliate Paramecium tetraurelia.</title>
        <authorList>
            <consortium name="Genoscope"/>
            <person name="Aury J.-M."/>
            <person name="Jaillon O."/>
            <person name="Duret L."/>
            <person name="Noel B."/>
            <person name="Jubin C."/>
            <person name="Porcel B.M."/>
            <person name="Segurens B."/>
            <person name="Daubin V."/>
            <person name="Anthouard V."/>
            <person name="Aiach N."/>
            <person name="Arnaiz O."/>
            <person name="Billaut A."/>
            <person name="Beisson J."/>
            <person name="Blanc I."/>
            <person name="Bouhouche K."/>
            <person name="Camara F."/>
            <person name="Duharcourt S."/>
            <person name="Guigo R."/>
            <person name="Gogendeau D."/>
            <person name="Katinka M."/>
            <person name="Keller A.-M."/>
            <person name="Kissmehl R."/>
            <person name="Klotz C."/>
            <person name="Koll F."/>
            <person name="Le Moue A."/>
            <person name="Lepere C."/>
            <person name="Malinsky S."/>
            <person name="Nowacki M."/>
            <person name="Nowak J.K."/>
            <person name="Plattner H."/>
            <person name="Poulain J."/>
            <person name="Ruiz F."/>
            <person name="Serrano V."/>
            <person name="Zagulski M."/>
            <person name="Dessen P."/>
            <person name="Betermier M."/>
            <person name="Weissenbach J."/>
            <person name="Scarpelli C."/>
            <person name="Schachter V."/>
            <person name="Sperling L."/>
            <person name="Meyer E."/>
            <person name="Cohen J."/>
            <person name="Wincker P."/>
        </authorList>
    </citation>
    <scope>NUCLEOTIDE SEQUENCE [LARGE SCALE GENOMIC DNA]</scope>
    <source>
        <strain evidence="6 7">Stock d4-2</strain>
    </source>
</reference>
<keyword evidence="2" id="KW-0689">Ribosomal protein</keyword>
<evidence type="ECO:0000259" key="5">
    <source>
        <dbReference type="Pfam" id="PF00542"/>
    </source>
</evidence>
<dbReference type="EMBL" id="CT868352">
    <property type="protein sequence ID" value="CAK80084.1"/>
    <property type="molecule type" value="Genomic_DNA"/>
</dbReference>
<dbReference type="GO" id="GO:0006412">
    <property type="term" value="P:translation"/>
    <property type="evidence" value="ECO:0000318"/>
    <property type="project" value="GO_Central"/>
</dbReference>
<dbReference type="OrthoDB" id="250175at2759"/>
<accession>A0DAL7</accession>
<feature type="compositionally biased region" description="Basic and acidic residues" evidence="4">
    <location>
        <begin position="175"/>
        <end position="190"/>
    </location>
</feature>
<feature type="region of interest" description="Disordered" evidence="4">
    <location>
        <begin position="171"/>
        <end position="190"/>
    </location>
</feature>
<gene>
    <name evidence="6" type="ORF">GSPATT00014991001</name>
</gene>
<dbReference type="GeneID" id="5033266"/>
<dbReference type="PANTHER" id="PTHR45987">
    <property type="entry name" value="39S RIBOSOMAL PROTEIN L12"/>
    <property type="match status" value="1"/>
</dbReference>
<evidence type="ECO:0000256" key="4">
    <source>
        <dbReference type="SAM" id="MobiDB-lite"/>
    </source>
</evidence>
<dbReference type="GO" id="GO:0003729">
    <property type="term" value="F:mRNA binding"/>
    <property type="evidence" value="ECO:0000318"/>
    <property type="project" value="GO_Central"/>
</dbReference>
<dbReference type="Gene3D" id="3.30.1390.10">
    <property type="match status" value="1"/>
</dbReference>
<evidence type="ECO:0000313" key="7">
    <source>
        <dbReference type="Proteomes" id="UP000000600"/>
    </source>
</evidence>
<dbReference type="FunFam" id="3.30.1390.10:FF:000001">
    <property type="entry name" value="50S ribosomal protein L7/L12"/>
    <property type="match status" value="1"/>
</dbReference>
<evidence type="ECO:0000313" key="6">
    <source>
        <dbReference type="EMBL" id="CAK80084.1"/>
    </source>
</evidence>
<feature type="domain" description="Large ribosomal subunit protein bL12 C-terminal" evidence="5">
    <location>
        <begin position="197"/>
        <end position="263"/>
    </location>
</feature>